<reference evidence="1 2" key="1">
    <citation type="submission" date="2014-06" db="EMBL/GenBank/DDBJ databases">
        <title>Whole Genome Sequences of Three Symbiotic Endozoicomonas Bacteria.</title>
        <authorList>
            <person name="Neave M.J."/>
            <person name="Apprill A."/>
            <person name="Voolstra C.R."/>
        </authorList>
    </citation>
    <scope>NUCLEOTIDE SEQUENCE [LARGE SCALE GENOMIC DNA]</scope>
    <source>
        <strain evidence="1 2">DSM 22380</strain>
    </source>
</reference>
<name>A0A081KET0_9GAMM</name>
<protein>
    <submittedName>
        <fullName evidence="1">Uncharacterized protein</fullName>
    </submittedName>
</protein>
<dbReference type="AlphaFoldDB" id="A0A081KET0"/>
<dbReference type="EMBL" id="JOJP01000001">
    <property type="protein sequence ID" value="KEI72656.1"/>
    <property type="molecule type" value="Genomic_DNA"/>
</dbReference>
<organism evidence="1 2">
    <name type="scientific">Endozoicomonas elysicola</name>
    <dbReference type="NCBI Taxonomy" id="305900"/>
    <lineage>
        <taxon>Bacteria</taxon>
        <taxon>Pseudomonadati</taxon>
        <taxon>Pseudomonadota</taxon>
        <taxon>Gammaproteobacteria</taxon>
        <taxon>Oceanospirillales</taxon>
        <taxon>Endozoicomonadaceae</taxon>
        <taxon>Endozoicomonas</taxon>
    </lineage>
</organism>
<evidence type="ECO:0000313" key="2">
    <source>
        <dbReference type="Proteomes" id="UP000027997"/>
    </source>
</evidence>
<dbReference type="RefSeq" id="WP_020581309.1">
    <property type="nucleotide sequence ID" value="NZ_JOJP01000001.1"/>
</dbReference>
<sequence>MSRLSPPLLVTIYVILVFSIEPVLAINVELNTLPDDYLSDTYTELIREAKPGWWGNWSLSKSVELGAIGVVGDDSSFNPSGLHLSNLKMKVSPLSEKLKVSTQHVLGPNVVSTNMAAGPAETSAQVTLKWEFSAKGAMSAQWILVEEQHLSNSADSIIRNMEFLKSVAREMNMLNPLTGEISQGFGVITGVILAKSGVNLASVSDSAEWSISGEGEGLQGMLGNANAFASYASAESSSNIVSVLWPATPNEVTDELVPIAYTFTSIHGETVIPLWVEKINDFELIFKNHSSYIVIATVSYHSSEGRAERQTKISGFLQGSIGDIPLDATSLKLRLEFVGSVPYTTLHNRWNTPLGTWLTGKRHIDVWGLWPDHPSFTIQEEE</sequence>
<comment type="caution">
    <text evidence="1">The sequence shown here is derived from an EMBL/GenBank/DDBJ whole genome shotgun (WGS) entry which is preliminary data.</text>
</comment>
<dbReference type="eggNOG" id="ENOG5033TZ3">
    <property type="taxonomic scope" value="Bacteria"/>
</dbReference>
<proteinExistence type="predicted"/>
<dbReference type="Proteomes" id="UP000027997">
    <property type="component" value="Unassembled WGS sequence"/>
</dbReference>
<gene>
    <name evidence="1" type="ORF">GV64_19685</name>
</gene>
<accession>A0A081KET0</accession>
<evidence type="ECO:0000313" key="1">
    <source>
        <dbReference type="EMBL" id="KEI72656.1"/>
    </source>
</evidence>
<keyword evidence="2" id="KW-1185">Reference proteome</keyword>